<evidence type="ECO:0000313" key="3">
    <source>
        <dbReference type="Proteomes" id="UP000029614"/>
    </source>
</evidence>
<feature type="signal peptide" evidence="1">
    <location>
        <begin position="1"/>
        <end position="19"/>
    </location>
</feature>
<comment type="caution">
    <text evidence="2">The sequence shown here is derived from an EMBL/GenBank/DDBJ whole genome shotgun (WGS) entry which is preliminary data.</text>
</comment>
<dbReference type="RefSeq" id="WP_036856601.1">
    <property type="nucleotide sequence ID" value="NZ_JRNU01000051.1"/>
</dbReference>
<gene>
    <name evidence="2" type="ORF">HMPREF9302_08680</name>
</gene>
<evidence type="ECO:0000313" key="2">
    <source>
        <dbReference type="EMBL" id="KGF51092.1"/>
    </source>
</evidence>
<dbReference type="OrthoDB" id="1082336at2"/>
<evidence type="ECO:0008006" key="4">
    <source>
        <dbReference type="Google" id="ProtNLM"/>
    </source>
</evidence>
<reference evidence="2 3" key="1">
    <citation type="submission" date="2014-07" db="EMBL/GenBank/DDBJ databases">
        <authorList>
            <person name="McCorrison J."/>
            <person name="Sanka R."/>
            <person name="Torralba M."/>
            <person name="Gillis M."/>
            <person name="Haft D.H."/>
            <person name="Methe B."/>
            <person name="Sutton G."/>
            <person name="Nelson K.E."/>
        </authorList>
    </citation>
    <scope>NUCLEOTIDE SEQUENCE [LARGE SCALE GENOMIC DNA]</scope>
    <source>
        <strain evidence="2 3">DNF00058</strain>
    </source>
</reference>
<dbReference type="Gene3D" id="2.20.110.10">
    <property type="entry name" value="Histone H3 K4-specific methyltransferase SET7/9 N-terminal domain"/>
    <property type="match status" value="1"/>
</dbReference>
<dbReference type="Proteomes" id="UP000029614">
    <property type="component" value="Unassembled WGS sequence"/>
</dbReference>
<evidence type="ECO:0000256" key="1">
    <source>
        <dbReference type="SAM" id="SignalP"/>
    </source>
</evidence>
<dbReference type="EMBL" id="JRNU01000051">
    <property type="protein sequence ID" value="KGF51092.1"/>
    <property type="molecule type" value="Genomic_DNA"/>
</dbReference>
<dbReference type="Pfam" id="PF07661">
    <property type="entry name" value="MORN_2"/>
    <property type="match status" value="2"/>
</dbReference>
<name>A0A096C829_9BACT</name>
<dbReference type="InterPro" id="IPR011652">
    <property type="entry name" value="MORN_2"/>
</dbReference>
<dbReference type="AlphaFoldDB" id="A0A096C829"/>
<proteinExistence type="predicted"/>
<keyword evidence="3" id="KW-1185">Reference proteome</keyword>
<dbReference type="SUPFAM" id="SSF82185">
    <property type="entry name" value="Histone H3 K4-specific methyltransferase SET7/9 N-terminal domain"/>
    <property type="match status" value="1"/>
</dbReference>
<sequence length="395" mass="45594">MKKIFLITYILTNVVFVFAQQHKSLNIPPNALFYDINGYGVTHATQAAYYRLTGRNDAGKKVFYDYYITGQLKAEKQYITIDKINDRKTILDGICRTFFKSGRVESIMQYKKGIAHGRAVSFYPTGKVSMKLNYENGVLNGNVFIYNKNGNIENTTKWYKGRMIDSKNGGEDSYINKTTKIDLFCNRYKADEPLIMKQAKSITTKQNSFSHLKEPQRSVNKNVIPHNNKAKPFSFSYLYNLISNTQYQTNSFQVYDNIALSYNLNIAQVIKGFGSQKELIYHYNMDYDENKGVDRITGNYPRQIGFYGTFTNNQLTIQRINLFTWSKEEMLCFANDAIKEGYHVLGGDNYLMLDGNFVLEPKRINKNSGTNHIVISFIHKSNLYAGLYHIQMDLK</sequence>
<accession>A0A096C829</accession>
<keyword evidence="1" id="KW-0732">Signal</keyword>
<protein>
    <recommendedName>
        <fullName evidence="4">MORN repeat protein</fullName>
    </recommendedName>
</protein>
<organism evidence="2 3">
    <name type="scientific">Prevotella amnii DNF00058</name>
    <dbReference type="NCBI Taxonomy" id="1401066"/>
    <lineage>
        <taxon>Bacteria</taxon>
        <taxon>Pseudomonadati</taxon>
        <taxon>Bacteroidota</taxon>
        <taxon>Bacteroidia</taxon>
        <taxon>Bacteroidales</taxon>
        <taxon>Prevotellaceae</taxon>
        <taxon>Prevotella</taxon>
    </lineage>
</organism>
<feature type="chain" id="PRO_5001917647" description="MORN repeat protein" evidence="1">
    <location>
        <begin position="20"/>
        <end position="395"/>
    </location>
</feature>